<evidence type="ECO:0000313" key="1">
    <source>
        <dbReference type="EnsemblMetazoa" id="tetur27g00430.1"/>
    </source>
</evidence>
<sequence>MVLIFYKILKRLNTNQTKTVNRNNDEHNLFNNDDSTIENQVSRCIALISSLNNMFFAHLVNNSTLKWCN</sequence>
<reference evidence="1" key="2">
    <citation type="submission" date="2015-06" db="UniProtKB">
        <authorList>
            <consortium name="EnsemblMetazoa"/>
        </authorList>
    </citation>
    <scope>IDENTIFICATION</scope>
</reference>
<dbReference type="Proteomes" id="UP000015104">
    <property type="component" value="Unassembled WGS sequence"/>
</dbReference>
<dbReference type="HOGENOM" id="CLU_2779137_0_0_1"/>
<proteinExistence type="predicted"/>
<keyword evidence="2" id="KW-1185">Reference proteome</keyword>
<evidence type="ECO:0000313" key="2">
    <source>
        <dbReference type="Proteomes" id="UP000015104"/>
    </source>
</evidence>
<name>T1KYF0_TETUR</name>
<dbReference type="AlphaFoldDB" id="T1KYF0"/>
<protein>
    <submittedName>
        <fullName evidence="1">Uncharacterized protein</fullName>
    </submittedName>
</protein>
<reference evidence="2" key="1">
    <citation type="submission" date="2011-08" db="EMBL/GenBank/DDBJ databases">
        <authorList>
            <person name="Rombauts S."/>
        </authorList>
    </citation>
    <scope>NUCLEOTIDE SEQUENCE</scope>
    <source>
        <strain evidence="2">London</strain>
    </source>
</reference>
<dbReference type="EMBL" id="CAEY01000711">
    <property type="status" value="NOT_ANNOTATED_CDS"/>
    <property type="molecule type" value="Genomic_DNA"/>
</dbReference>
<dbReference type="EnsemblMetazoa" id="tetur27g00430.1">
    <property type="protein sequence ID" value="tetur27g00430.1"/>
    <property type="gene ID" value="tetur27g00430"/>
</dbReference>
<accession>T1KYF0</accession>
<organism evidence="1 2">
    <name type="scientific">Tetranychus urticae</name>
    <name type="common">Two-spotted spider mite</name>
    <dbReference type="NCBI Taxonomy" id="32264"/>
    <lineage>
        <taxon>Eukaryota</taxon>
        <taxon>Metazoa</taxon>
        <taxon>Ecdysozoa</taxon>
        <taxon>Arthropoda</taxon>
        <taxon>Chelicerata</taxon>
        <taxon>Arachnida</taxon>
        <taxon>Acari</taxon>
        <taxon>Acariformes</taxon>
        <taxon>Trombidiformes</taxon>
        <taxon>Prostigmata</taxon>
        <taxon>Eleutherengona</taxon>
        <taxon>Raphignathae</taxon>
        <taxon>Tetranychoidea</taxon>
        <taxon>Tetranychidae</taxon>
        <taxon>Tetranychus</taxon>
    </lineage>
</organism>